<feature type="region of interest" description="Disordered" evidence="2">
    <location>
        <begin position="100"/>
        <end position="120"/>
    </location>
</feature>
<reference evidence="3 4" key="1">
    <citation type="submission" date="2012-10" db="EMBL/GenBank/DDBJ databases">
        <title>Genome sequencing and analysis of entomopathogenic fungi Beauveria bassiana D1-5.</title>
        <authorList>
            <person name="Li Q."/>
            <person name="Wang L."/>
            <person name="Zhang Z."/>
            <person name="Wang Q."/>
            <person name="Ren J."/>
            <person name="Wang M."/>
            <person name="Xu W."/>
            <person name="Wang J."/>
            <person name="Lu Y."/>
            <person name="Du Q."/>
            <person name="Sun Z."/>
        </authorList>
    </citation>
    <scope>NUCLEOTIDE SEQUENCE [LARGE SCALE GENOMIC DNA]</scope>
    <source>
        <strain evidence="3 4">D1-5</strain>
    </source>
</reference>
<dbReference type="Proteomes" id="UP000030106">
    <property type="component" value="Unassembled WGS sequence"/>
</dbReference>
<evidence type="ECO:0000313" key="4">
    <source>
        <dbReference type="Proteomes" id="UP000030106"/>
    </source>
</evidence>
<feature type="region of interest" description="Disordered" evidence="2">
    <location>
        <begin position="1"/>
        <end position="23"/>
    </location>
</feature>
<feature type="compositionally biased region" description="Gly residues" evidence="2">
    <location>
        <begin position="1"/>
        <end position="14"/>
    </location>
</feature>
<name>A0A0A2V4R6_BEABA</name>
<dbReference type="STRING" id="1245745.A0A0A2V4R6"/>
<proteinExistence type="predicted"/>
<accession>A0A0A2V4R6</accession>
<evidence type="ECO:0000256" key="2">
    <source>
        <dbReference type="SAM" id="MobiDB-lite"/>
    </source>
</evidence>
<dbReference type="EMBL" id="ANFO01001381">
    <property type="protein sequence ID" value="KGQ02781.1"/>
    <property type="molecule type" value="Genomic_DNA"/>
</dbReference>
<dbReference type="AlphaFoldDB" id="A0A0A2V4R6"/>
<dbReference type="HOGENOM" id="CLU_1175228_0_0_1"/>
<evidence type="ECO:0000313" key="3">
    <source>
        <dbReference type="EMBL" id="KGQ02781.1"/>
    </source>
</evidence>
<organism evidence="3 4">
    <name type="scientific">Beauveria bassiana D1-5</name>
    <dbReference type="NCBI Taxonomy" id="1245745"/>
    <lineage>
        <taxon>Eukaryota</taxon>
        <taxon>Fungi</taxon>
        <taxon>Dikarya</taxon>
        <taxon>Ascomycota</taxon>
        <taxon>Pezizomycotina</taxon>
        <taxon>Sordariomycetes</taxon>
        <taxon>Hypocreomycetidae</taxon>
        <taxon>Hypocreales</taxon>
        <taxon>Cordycipitaceae</taxon>
        <taxon>Beauveria</taxon>
    </lineage>
</organism>
<evidence type="ECO:0000256" key="1">
    <source>
        <dbReference type="SAM" id="Coils"/>
    </source>
</evidence>
<keyword evidence="1" id="KW-0175">Coiled coil</keyword>
<protein>
    <submittedName>
        <fullName evidence="3">Uncharacterized protein</fullName>
    </submittedName>
</protein>
<comment type="caution">
    <text evidence="3">The sequence shown here is derived from an EMBL/GenBank/DDBJ whole genome shotgun (WGS) entry which is preliminary data.</text>
</comment>
<feature type="coiled-coil region" evidence="1">
    <location>
        <begin position="54"/>
        <end position="92"/>
    </location>
</feature>
<sequence length="236" mass="26662">MYPYYLGGGRSGRGARGDQGSQHARGCHFWHAEERSHAEIQQMREKTTEQGRLIEILHQKIGEMQQELGQAKDELKQACEDLDQTRTALKAITNSTVWSSPRPSYADIARTPPDSHPGNFTTLSTTRTTSASSSNAMYCTIDIPATEECANEKVTAKTIRTISETEMRAKPRNDAWRCRAVTEDRSNSPRLKIICRNEIEQDIVKKTIEEKLPAARILDDGYHRNSRGWRSLRGDA</sequence>
<gene>
    <name evidence="3" type="ORF">BBAD15_g12001</name>
</gene>